<accession>C4WY89</accession>
<name>C4WY89_ACYPI</name>
<dbReference type="EMBL" id="AK343083">
    <property type="protein sequence ID" value="BAH72859.1"/>
    <property type="molecule type" value="mRNA"/>
</dbReference>
<organism evidence="2">
    <name type="scientific">Acyrthosiphon pisum</name>
    <name type="common">Pea aphid</name>
    <dbReference type="NCBI Taxonomy" id="7029"/>
    <lineage>
        <taxon>Eukaryota</taxon>
        <taxon>Metazoa</taxon>
        <taxon>Ecdysozoa</taxon>
        <taxon>Arthropoda</taxon>
        <taxon>Hexapoda</taxon>
        <taxon>Insecta</taxon>
        <taxon>Pterygota</taxon>
        <taxon>Neoptera</taxon>
        <taxon>Paraneoptera</taxon>
        <taxon>Hemiptera</taxon>
        <taxon>Sternorrhyncha</taxon>
        <taxon>Aphidomorpha</taxon>
        <taxon>Aphidoidea</taxon>
        <taxon>Aphididae</taxon>
        <taxon>Macrosiphini</taxon>
        <taxon>Acyrthosiphon</taxon>
    </lineage>
</organism>
<dbReference type="PANTHER" id="PTHR13154:SF6">
    <property type="entry name" value="GEO05078P1"/>
    <property type="match status" value="1"/>
</dbReference>
<dbReference type="AlphaFoldDB" id="C4WY89"/>
<gene>
    <name evidence="2" type="primary">ACYPI006445</name>
</gene>
<dbReference type="GO" id="GO:0045947">
    <property type="term" value="P:negative regulation of translational initiation"/>
    <property type="evidence" value="ECO:0007669"/>
    <property type="project" value="InterPro"/>
</dbReference>
<dbReference type="GO" id="GO:0005737">
    <property type="term" value="C:cytoplasm"/>
    <property type="evidence" value="ECO:0007669"/>
    <property type="project" value="TreeGrafter"/>
</dbReference>
<sequence length="143" mass="16197">MKVPKEESKEQNNDNTLNDDDNLSNPYDTESNSDSIDPPTRDGDFSEYMWMENQEEFDLQVMKELEEKELMKECLEAMLDDEQHNSKQNGSANGDAQMNGSSSSTSMITHRLDHLSLNTSCNNGDQPRQSTSTLNPDAADLYH</sequence>
<dbReference type="PANTHER" id="PTHR13154">
    <property type="entry name" value="POLYADENYLATE-BINDING PROTEIN-INTERACTING PROTEIN 2"/>
    <property type="match status" value="1"/>
</dbReference>
<protein>
    <submittedName>
        <fullName evidence="2">ACYPI006445 protein</fullName>
    </submittedName>
</protein>
<evidence type="ECO:0000313" key="2">
    <source>
        <dbReference type="EMBL" id="BAH72859.1"/>
    </source>
</evidence>
<feature type="compositionally biased region" description="Polar residues" evidence="1">
    <location>
        <begin position="86"/>
        <end position="108"/>
    </location>
</feature>
<evidence type="ECO:0000256" key="1">
    <source>
        <dbReference type="SAM" id="MobiDB-lite"/>
    </source>
</evidence>
<feature type="region of interest" description="Disordered" evidence="1">
    <location>
        <begin position="77"/>
        <end position="143"/>
    </location>
</feature>
<feature type="compositionally biased region" description="Polar residues" evidence="1">
    <location>
        <begin position="26"/>
        <end position="35"/>
    </location>
</feature>
<proteinExistence type="evidence at transcript level"/>
<dbReference type="InterPro" id="IPR040396">
    <property type="entry name" value="PAIP2-like"/>
</dbReference>
<dbReference type="GO" id="GO:0000900">
    <property type="term" value="F:mRNA regulatory element binding translation repressor activity"/>
    <property type="evidence" value="ECO:0007669"/>
    <property type="project" value="InterPro"/>
</dbReference>
<dbReference type="OrthoDB" id="5985142at2759"/>
<reference evidence="2" key="1">
    <citation type="submission" date="2009-06" db="EMBL/GenBank/DDBJ databases">
        <title>A full-length cDNA resource of the pea aphid, Acyrthosiphon pisum.</title>
        <authorList>
            <person name="Shigenobu S."/>
            <person name="Nakabachi A."/>
            <person name="Richards S."/>
        </authorList>
    </citation>
    <scope>NUCLEOTIDE SEQUENCE</scope>
    <source>
        <strain evidence="2">LSR1</strain>
        <tissue evidence="2">Whole body</tissue>
    </source>
</reference>
<feature type="compositionally biased region" description="Polar residues" evidence="1">
    <location>
        <begin position="116"/>
        <end position="135"/>
    </location>
</feature>
<feature type="region of interest" description="Disordered" evidence="1">
    <location>
        <begin position="1"/>
        <end position="47"/>
    </location>
</feature>
<feature type="compositionally biased region" description="Basic and acidic residues" evidence="1">
    <location>
        <begin position="1"/>
        <end position="12"/>
    </location>
</feature>